<sequence>MSLLNDLGIEVVEKGKHKVILGMEITQDHLDKETEQPGIISAMLSETAASLGANLSFRQGSAAITSVSLHSLNALKLGRIIVEAQPVKDGSNIQTWQATLHYDNSAISNSLCTITLKKIEA</sequence>
<dbReference type="Pfam" id="PF13622">
    <property type="entry name" value="4HBT_3"/>
    <property type="match status" value="1"/>
</dbReference>
<dbReference type="RefSeq" id="WP_135373411.1">
    <property type="nucleotide sequence ID" value="NZ_RKLY01000021.1"/>
</dbReference>
<organism evidence="2 3">
    <name type="scientific">Companilactobacillus suantsaicola</name>
    <dbReference type="NCBI Taxonomy" id="2487723"/>
    <lineage>
        <taxon>Bacteria</taxon>
        <taxon>Bacillati</taxon>
        <taxon>Bacillota</taxon>
        <taxon>Bacilli</taxon>
        <taxon>Lactobacillales</taxon>
        <taxon>Lactobacillaceae</taxon>
        <taxon>Companilactobacillus</taxon>
    </lineage>
</organism>
<name>A0A4Z0JI96_9LACO</name>
<dbReference type="InterPro" id="IPR029069">
    <property type="entry name" value="HotDog_dom_sf"/>
</dbReference>
<dbReference type="CDD" id="cd03443">
    <property type="entry name" value="PaaI_thioesterase"/>
    <property type="match status" value="1"/>
</dbReference>
<proteinExistence type="predicted"/>
<dbReference type="Gene3D" id="3.10.129.10">
    <property type="entry name" value="Hotdog Thioesterase"/>
    <property type="match status" value="1"/>
</dbReference>
<dbReference type="InterPro" id="IPR049449">
    <property type="entry name" value="TesB_ACOT8-like_N"/>
</dbReference>
<dbReference type="EMBL" id="RKLY01000021">
    <property type="protein sequence ID" value="TGD22547.1"/>
    <property type="molecule type" value="Genomic_DNA"/>
</dbReference>
<dbReference type="OrthoDB" id="9798208at2"/>
<evidence type="ECO:0000313" key="2">
    <source>
        <dbReference type="EMBL" id="TGD22547.1"/>
    </source>
</evidence>
<gene>
    <name evidence="2" type="ORF">EGT49_08510</name>
</gene>
<feature type="domain" description="Acyl-CoA thioesterase-like N-terminal HotDog" evidence="1">
    <location>
        <begin position="47"/>
        <end position="107"/>
    </location>
</feature>
<evidence type="ECO:0000259" key="1">
    <source>
        <dbReference type="Pfam" id="PF13622"/>
    </source>
</evidence>
<dbReference type="SUPFAM" id="SSF54637">
    <property type="entry name" value="Thioesterase/thiol ester dehydrase-isomerase"/>
    <property type="match status" value="1"/>
</dbReference>
<reference evidence="2 3" key="1">
    <citation type="submission" date="2018-10" db="EMBL/GenBank/DDBJ databases">
        <title>Lactobacillus sp. R7 and Lactobacillus sp. R19 isolated from fermented mustard green product of Taiwan.</title>
        <authorList>
            <person name="Lin S.-T."/>
        </authorList>
    </citation>
    <scope>NUCLEOTIDE SEQUENCE [LARGE SCALE GENOMIC DNA]</scope>
    <source>
        <strain evidence="2 3">BCRC 81127</strain>
    </source>
</reference>
<keyword evidence="3" id="KW-1185">Reference proteome</keyword>
<dbReference type="AlphaFoldDB" id="A0A4Z0JI96"/>
<accession>A0A4Z0JI96</accession>
<comment type="caution">
    <text evidence="2">The sequence shown here is derived from an EMBL/GenBank/DDBJ whole genome shotgun (WGS) entry which is preliminary data.</text>
</comment>
<evidence type="ECO:0000313" key="3">
    <source>
        <dbReference type="Proteomes" id="UP000298021"/>
    </source>
</evidence>
<dbReference type="Proteomes" id="UP000298021">
    <property type="component" value="Unassembled WGS sequence"/>
</dbReference>
<protein>
    <submittedName>
        <fullName evidence="2">PaaI family thioesterase</fullName>
    </submittedName>
</protein>